<dbReference type="Proteomes" id="UP000315971">
    <property type="component" value="Unassembled WGS sequence"/>
</dbReference>
<protein>
    <submittedName>
        <fullName evidence="1">Type I phosphodiesterase / nucleotide pyrophosphatase</fullName>
    </submittedName>
</protein>
<sequence>MKEAPTFYFKPMLPYVKKILTLIILLSPGCVYGLPTQIKHVILIGVDGFGAYCFPTANMPNIKKMMAQGSYTLHARCVLPSSSAVNWASMTMGSTPELHGYTERRSKAPELPPKAIDSFNRFPSIFSILREQRPDAEIGAFYTWGGIYHLIPVQALSHNEHSDSDINTINEAINYLKEKKPDLLFIQLDEVDQVGHRNGHNTPKYYKQVTKTDENLGKLWDAVNETGMGENTIIILTADHGGLGHGHGGVTMQEMEIPWVILGPNVKKNHEITESIMTYDTAATIAYILHLNIPQVWVGRPVKSVMDMEDKKHEKQLSN</sequence>
<dbReference type="SUPFAM" id="SSF53649">
    <property type="entry name" value="Alkaline phosphatase-like"/>
    <property type="match status" value="1"/>
</dbReference>
<accession>A0A521CJ23</accession>
<gene>
    <name evidence="1" type="ORF">SAMN06265350_104120</name>
</gene>
<keyword evidence="2" id="KW-1185">Reference proteome</keyword>
<organism evidence="1 2">
    <name type="scientific">Solitalea koreensis</name>
    <dbReference type="NCBI Taxonomy" id="543615"/>
    <lineage>
        <taxon>Bacteria</taxon>
        <taxon>Pseudomonadati</taxon>
        <taxon>Bacteroidota</taxon>
        <taxon>Sphingobacteriia</taxon>
        <taxon>Sphingobacteriales</taxon>
        <taxon>Sphingobacteriaceae</taxon>
        <taxon>Solitalea</taxon>
    </lineage>
</organism>
<dbReference type="CDD" id="cd00016">
    <property type="entry name" value="ALP_like"/>
    <property type="match status" value="1"/>
</dbReference>
<evidence type="ECO:0000313" key="2">
    <source>
        <dbReference type="Proteomes" id="UP000315971"/>
    </source>
</evidence>
<proteinExistence type="predicted"/>
<dbReference type="InterPro" id="IPR017850">
    <property type="entry name" value="Alkaline_phosphatase_core_sf"/>
</dbReference>
<dbReference type="AlphaFoldDB" id="A0A521CJ23"/>
<evidence type="ECO:0000313" key="1">
    <source>
        <dbReference type="EMBL" id="SMO59428.1"/>
    </source>
</evidence>
<dbReference type="GO" id="GO:0016787">
    <property type="term" value="F:hydrolase activity"/>
    <property type="evidence" value="ECO:0007669"/>
    <property type="project" value="UniProtKB-ARBA"/>
</dbReference>
<dbReference type="EMBL" id="FXSZ01000004">
    <property type="protein sequence ID" value="SMO59428.1"/>
    <property type="molecule type" value="Genomic_DNA"/>
</dbReference>
<dbReference type="PANTHER" id="PTHR10151">
    <property type="entry name" value="ECTONUCLEOTIDE PYROPHOSPHATASE/PHOSPHODIESTERASE"/>
    <property type="match status" value="1"/>
</dbReference>
<dbReference type="Pfam" id="PF01663">
    <property type="entry name" value="Phosphodiest"/>
    <property type="match status" value="1"/>
</dbReference>
<dbReference type="PANTHER" id="PTHR10151:SF120">
    <property type="entry name" value="BIS(5'-ADENOSYL)-TRIPHOSPHATASE"/>
    <property type="match status" value="1"/>
</dbReference>
<dbReference type="InterPro" id="IPR002591">
    <property type="entry name" value="Phosphodiest/P_Trfase"/>
</dbReference>
<dbReference type="Gene3D" id="3.40.720.10">
    <property type="entry name" value="Alkaline Phosphatase, subunit A"/>
    <property type="match status" value="2"/>
</dbReference>
<reference evidence="1 2" key="1">
    <citation type="submission" date="2017-05" db="EMBL/GenBank/DDBJ databases">
        <authorList>
            <person name="Varghese N."/>
            <person name="Submissions S."/>
        </authorList>
    </citation>
    <scope>NUCLEOTIDE SEQUENCE [LARGE SCALE GENOMIC DNA]</scope>
    <source>
        <strain evidence="1 2">DSM 21342</strain>
    </source>
</reference>
<name>A0A521CJ23_9SPHI</name>